<dbReference type="AlphaFoldDB" id="A0A1H1SGH9"/>
<reference evidence="4" key="1">
    <citation type="submission" date="2016-10" db="EMBL/GenBank/DDBJ databases">
        <authorList>
            <person name="Varghese N."/>
            <person name="Submissions S."/>
        </authorList>
    </citation>
    <scope>NUCLEOTIDE SEQUENCE [LARGE SCALE GENOMIC DNA]</scope>
    <source>
        <strain evidence="4">GAS369</strain>
    </source>
</reference>
<sequence>MSLKTIGLPYKRSYPARVTEFTAPFWGALAKGVLTSTRCEDCGHVTFPPKPMCPNCWSSRIQWKNLQATGTLYSWTRVHAAPEVFAKESPYALGIVDLVERIRLACRLVPRDGVDFQPGIPVEIVVLEYSDGPMFAARPLAQGD</sequence>
<evidence type="ECO:0000313" key="3">
    <source>
        <dbReference type="EMBL" id="SDS47077.1"/>
    </source>
</evidence>
<protein>
    <recommendedName>
        <fullName evidence="5">DNA-binding protein</fullName>
    </recommendedName>
</protein>
<gene>
    <name evidence="3" type="ORF">SAMN05444158_2156</name>
</gene>
<feature type="domain" description="ChsH2 rubredoxin-like zinc ribbon" evidence="2">
    <location>
        <begin position="26"/>
        <end position="59"/>
    </location>
</feature>
<dbReference type="Pfam" id="PF01796">
    <property type="entry name" value="OB_ChsH2_C"/>
    <property type="match status" value="1"/>
</dbReference>
<dbReference type="Gene3D" id="6.10.30.10">
    <property type="match status" value="1"/>
</dbReference>
<dbReference type="InterPro" id="IPR052513">
    <property type="entry name" value="Thioester_dehydratase-like"/>
</dbReference>
<name>A0A1H1SGH9_9BRAD</name>
<evidence type="ECO:0000259" key="1">
    <source>
        <dbReference type="Pfam" id="PF01796"/>
    </source>
</evidence>
<dbReference type="EMBL" id="LT629750">
    <property type="protein sequence ID" value="SDS47077.1"/>
    <property type="molecule type" value="Genomic_DNA"/>
</dbReference>
<dbReference type="PANTHER" id="PTHR34075">
    <property type="entry name" value="BLR3430 PROTEIN"/>
    <property type="match status" value="1"/>
</dbReference>
<keyword evidence="4" id="KW-1185">Reference proteome</keyword>
<feature type="domain" description="ChsH2 C-terminal OB-fold" evidence="1">
    <location>
        <begin position="63"/>
        <end position="126"/>
    </location>
</feature>
<accession>A0A1H1SGH9</accession>
<evidence type="ECO:0000259" key="2">
    <source>
        <dbReference type="Pfam" id="PF12172"/>
    </source>
</evidence>
<evidence type="ECO:0008006" key="5">
    <source>
        <dbReference type="Google" id="ProtNLM"/>
    </source>
</evidence>
<dbReference type="InterPro" id="IPR012340">
    <property type="entry name" value="NA-bd_OB-fold"/>
</dbReference>
<dbReference type="RefSeq" id="WP_146687219.1">
    <property type="nucleotide sequence ID" value="NZ_LT629750.1"/>
</dbReference>
<dbReference type="InterPro" id="IPR022002">
    <property type="entry name" value="ChsH2_Znr"/>
</dbReference>
<organism evidence="3 4">
    <name type="scientific">Bradyrhizobium canariense</name>
    <dbReference type="NCBI Taxonomy" id="255045"/>
    <lineage>
        <taxon>Bacteria</taxon>
        <taxon>Pseudomonadati</taxon>
        <taxon>Pseudomonadota</taxon>
        <taxon>Alphaproteobacteria</taxon>
        <taxon>Hyphomicrobiales</taxon>
        <taxon>Nitrobacteraceae</taxon>
        <taxon>Bradyrhizobium</taxon>
    </lineage>
</organism>
<dbReference type="InterPro" id="IPR002878">
    <property type="entry name" value="ChsH2_C"/>
</dbReference>
<dbReference type="PANTHER" id="PTHR34075:SF5">
    <property type="entry name" value="BLR3430 PROTEIN"/>
    <property type="match status" value="1"/>
</dbReference>
<dbReference type="Pfam" id="PF12172">
    <property type="entry name" value="zf-ChsH2"/>
    <property type="match status" value="1"/>
</dbReference>
<proteinExistence type="predicted"/>
<dbReference type="Proteomes" id="UP000243904">
    <property type="component" value="Chromosome I"/>
</dbReference>
<evidence type="ECO:0000313" key="4">
    <source>
        <dbReference type="Proteomes" id="UP000243904"/>
    </source>
</evidence>
<dbReference type="SUPFAM" id="SSF50249">
    <property type="entry name" value="Nucleic acid-binding proteins"/>
    <property type="match status" value="1"/>
</dbReference>